<keyword evidence="3" id="KW-0540">Nuclease</keyword>
<dbReference type="InterPro" id="IPR003156">
    <property type="entry name" value="DHHA1_dom"/>
</dbReference>
<dbReference type="Gene3D" id="3.90.1640.30">
    <property type="match status" value="1"/>
</dbReference>
<evidence type="ECO:0000313" key="9">
    <source>
        <dbReference type="EMBL" id="OGI88127.1"/>
    </source>
</evidence>
<keyword evidence="4" id="KW-0378">Hydrolase</keyword>
<dbReference type="InterPro" id="IPR051673">
    <property type="entry name" value="SSDNA_exonuclease_RecJ"/>
</dbReference>
<dbReference type="EMBL" id="MFUP01000005">
    <property type="protein sequence ID" value="OGI88127.1"/>
    <property type="molecule type" value="Genomic_DNA"/>
</dbReference>
<dbReference type="GO" id="GO:0006281">
    <property type="term" value="P:DNA repair"/>
    <property type="evidence" value="ECO:0007669"/>
    <property type="project" value="InterPro"/>
</dbReference>
<evidence type="ECO:0000259" key="6">
    <source>
        <dbReference type="Pfam" id="PF01368"/>
    </source>
</evidence>
<evidence type="ECO:0000256" key="2">
    <source>
        <dbReference type="ARBA" id="ARBA00019841"/>
    </source>
</evidence>
<dbReference type="Pfam" id="PF01368">
    <property type="entry name" value="DHH"/>
    <property type="match status" value="1"/>
</dbReference>
<evidence type="ECO:0000256" key="3">
    <source>
        <dbReference type="ARBA" id="ARBA00022722"/>
    </source>
</evidence>
<evidence type="ECO:0000256" key="4">
    <source>
        <dbReference type="ARBA" id="ARBA00022801"/>
    </source>
</evidence>
<evidence type="ECO:0000256" key="1">
    <source>
        <dbReference type="ARBA" id="ARBA00005915"/>
    </source>
</evidence>
<dbReference type="AlphaFoldDB" id="A0A1F6X1Y5"/>
<protein>
    <recommendedName>
        <fullName evidence="2">Single-stranded-DNA-specific exonuclease RecJ</fullName>
    </recommendedName>
</protein>
<comment type="caution">
    <text evidence="9">The sequence shown here is derived from an EMBL/GenBank/DDBJ whole genome shotgun (WGS) entry which is preliminary data.</text>
</comment>
<dbReference type="GO" id="GO:0008409">
    <property type="term" value="F:5'-3' exonuclease activity"/>
    <property type="evidence" value="ECO:0007669"/>
    <property type="project" value="InterPro"/>
</dbReference>
<reference evidence="9 10" key="1">
    <citation type="journal article" date="2016" name="Nat. Commun.">
        <title>Thousands of microbial genomes shed light on interconnected biogeochemical processes in an aquifer system.</title>
        <authorList>
            <person name="Anantharaman K."/>
            <person name="Brown C.T."/>
            <person name="Hug L.A."/>
            <person name="Sharon I."/>
            <person name="Castelle C.J."/>
            <person name="Probst A.J."/>
            <person name="Thomas B.C."/>
            <person name="Singh A."/>
            <person name="Wilkins M.J."/>
            <person name="Karaoz U."/>
            <person name="Brodie E.L."/>
            <person name="Williams K.H."/>
            <person name="Hubbard S.S."/>
            <person name="Banfield J.F."/>
        </authorList>
    </citation>
    <scope>NUCLEOTIDE SEQUENCE [LARGE SCALE GENOMIC DNA]</scope>
</reference>
<dbReference type="NCBIfam" id="TIGR00644">
    <property type="entry name" value="recJ"/>
    <property type="match status" value="1"/>
</dbReference>
<name>A0A1F6X1Y5_9BACT</name>
<dbReference type="GO" id="GO:0003676">
    <property type="term" value="F:nucleic acid binding"/>
    <property type="evidence" value="ECO:0007669"/>
    <property type="project" value="InterPro"/>
</dbReference>
<proteinExistence type="inferred from homology"/>
<organism evidence="9 10">
    <name type="scientific">Candidatus Nomurabacteria bacterium RIFCSPLOWO2_01_FULL_33_24</name>
    <dbReference type="NCBI Taxonomy" id="1801765"/>
    <lineage>
        <taxon>Bacteria</taxon>
        <taxon>Candidatus Nomuraibacteriota</taxon>
    </lineage>
</organism>
<feature type="domain" description="RecJ OB" evidence="8">
    <location>
        <begin position="443"/>
        <end position="552"/>
    </location>
</feature>
<dbReference type="Pfam" id="PF17768">
    <property type="entry name" value="RecJ_OB"/>
    <property type="match status" value="1"/>
</dbReference>
<evidence type="ECO:0000259" key="7">
    <source>
        <dbReference type="Pfam" id="PF02272"/>
    </source>
</evidence>
<dbReference type="GO" id="GO:0006310">
    <property type="term" value="P:DNA recombination"/>
    <property type="evidence" value="ECO:0007669"/>
    <property type="project" value="InterPro"/>
</dbReference>
<dbReference type="InterPro" id="IPR038763">
    <property type="entry name" value="DHH_sf"/>
</dbReference>
<dbReference type="PANTHER" id="PTHR30255:SF2">
    <property type="entry name" value="SINGLE-STRANDED-DNA-SPECIFIC EXONUCLEASE RECJ"/>
    <property type="match status" value="1"/>
</dbReference>
<gene>
    <name evidence="9" type="ORF">A2995_00105</name>
</gene>
<evidence type="ECO:0000259" key="8">
    <source>
        <dbReference type="Pfam" id="PF17768"/>
    </source>
</evidence>
<dbReference type="SUPFAM" id="SSF64182">
    <property type="entry name" value="DHH phosphoesterases"/>
    <property type="match status" value="1"/>
</dbReference>
<feature type="domain" description="DDH" evidence="6">
    <location>
        <begin position="60"/>
        <end position="211"/>
    </location>
</feature>
<sequence length="554" mass="63639">MNNYPELTLKLLANRGITTNEDIKKFLSPSYEEDLHDPFLIKGMEKAVVRIFEAIEGNEKIIIYTDYDCDGIPGSVVFYDFFKKINYYNFDIYIPDRHKEGYGLNKEAIKKFSNKKVKLIITVDLGINNVNEVAQAEALGIDVIITDHHLPPKNLPRAYSIINSKQLDDKYPFKELCGAGVAFKVIQGFIQKYKEYFDINNGWEKWLLDMVGIATLSDRVVLRGENRVLAYFGLKVLQKNKRIGLQQLFKKANINSYFASEDDISFTIAPRLNAASRMDHPQKALELLIVNNEIEGKVVSDYLTNINNERKIIVAQIMREINKNIQHREKNELIVVGNPKWRIGVLGLVATRLVEQYQKPIFVWGVEGGEIIKGSCRSDGSVNLVELMRKIPKQILIDYGGHEMAGGFSVVHEKIHFLEDELVKAYNVIKKAENEIINKDIFIDKEMSLKEVIMENYSQIERLAPFGEGNPKPIFMFRDLKIEEIRIFGKNKNHLELLLMDDNKDKIKAISFFSNAESFKIPLEDGKKINLVANFELSRWNGNADLRLRVVDII</sequence>
<comment type="similarity">
    <text evidence="1">Belongs to the RecJ family.</text>
</comment>
<dbReference type="Gene3D" id="2.40.50.460">
    <property type="match status" value="1"/>
</dbReference>
<keyword evidence="5 9" id="KW-0269">Exonuclease</keyword>
<evidence type="ECO:0000313" key="10">
    <source>
        <dbReference type="Proteomes" id="UP000185809"/>
    </source>
</evidence>
<dbReference type="Proteomes" id="UP000185809">
    <property type="component" value="Unassembled WGS sequence"/>
</dbReference>
<dbReference type="InterPro" id="IPR001667">
    <property type="entry name" value="DDH_dom"/>
</dbReference>
<dbReference type="InterPro" id="IPR004610">
    <property type="entry name" value="RecJ"/>
</dbReference>
<feature type="domain" description="DHHA1" evidence="7">
    <location>
        <begin position="335"/>
        <end position="417"/>
    </location>
</feature>
<dbReference type="Pfam" id="PF02272">
    <property type="entry name" value="DHHA1"/>
    <property type="match status" value="1"/>
</dbReference>
<dbReference type="PANTHER" id="PTHR30255">
    <property type="entry name" value="SINGLE-STRANDED-DNA-SPECIFIC EXONUCLEASE RECJ"/>
    <property type="match status" value="1"/>
</dbReference>
<dbReference type="InterPro" id="IPR041122">
    <property type="entry name" value="RecJ_OB"/>
</dbReference>
<evidence type="ECO:0000256" key="5">
    <source>
        <dbReference type="ARBA" id="ARBA00022839"/>
    </source>
</evidence>
<accession>A0A1F6X1Y5</accession>